<dbReference type="STRING" id="1742973.COMA2_210069"/>
<organism evidence="2 3">
    <name type="scientific">Candidatus Nitrospira nitrificans</name>
    <dbReference type="NCBI Taxonomy" id="1742973"/>
    <lineage>
        <taxon>Bacteria</taxon>
        <taxon>Pseudomonadati</taxon>
        <taxon>Nitrospirota</taxon>
        <taxon>Nitrospiria</taxon>
        <taxon>Nitrospirales</taxon>
        <taxon>Nitrospiraceae</taxon>
        <taxon>Nitrospira</taxon>
    </lineage>
</organism>
<sequence>MRKHRKLATAKVFRNGRSQAVRLPLEYRVQGSVVSIRRDEETGDIILSPQRKRSWAQFFKRLKQFHASGEVPADFLTDRDKAPAAERNLF</sequence>
<keyword evidence="3" id="KW-1185">Reference proteome</keyword>
<dbReference type="AlphaFoldDB" id="A0A0S4LK33"/>
<gene>
    <name evidence="2" type="ORF">COMA2_210069</name>
</gene>
<proteinExistence type="predicted"/>
<dbReference type="InterPro" id="IPR037914">
    <property type="entry name" value="SpoVT-AbrB_sf"/>
</dbReference>
<dbReference type="Pfam" id="PF04014">
    <property type="entry name" value="MazE_antitoxin"/>
    <property type="match status" value="1"/>
</dbReference>
<feature type="domain" description="SpoVT-AbrB" evidence="1">
    <location>
        <begin position="13"/>
        <end position="55"/>
    </location>
</feature>
<dbReference type="SMART" id="SM00966">
    <property type="entry name" value="SpoVT_AbrB"/>
    <property type="match status" value="1"/>
</dbReference>
<dbReference type="OrthoDB" id="9810009at2"/>
<evidence type="ECO:0000259" key="1">
    <source>
        <dbReference type="SMART" id="SM00966"/>
    </source>
</evidence>
<protein>
    <submittedName>
        <fullName evidence="2">Addiction module, SpoVT/AbrB domain protein</fullName>
    </submittedName>
</protein>
<evidence type="ECO:0000313" key="2">
    <source>
        <dbReference type="EMBL" id="CUS36283.1"/>
    </source>
</evidence>
<reference evidence="3" key="1">
    <citation type="submission" date="2015-10" db="EMBL/GenBank/DDBJ databases">
        <authorList>
            <person name="Luecker S."/>
            <person name="Luecker S."/>
        </authorList>
    </citation>
    <scope>NUCLEOTIDE SEQUENCE [LARGE SCALE GENOMIC DNA]</scope>
</reference>
<dbReference type="SUPFAM" id="SSF89447">
    <property type="entry name" value="AbrB/MazE/MraZ-like"/>
    <property type="match status" value="1"/>
</dbReference>
<dbReference type="EMBL" id="CZPZ01000014">
    <property type="protein sequence ID" value="CUS36283.1"/>
    <property type="molecule type" value="Genomic_DNA"/>
</dbReference>
<accession>A0A0S4LK33</accession>
<dbReference type="Gene3D" id="2.10.260.10">
    <property type="match status" value="1"/>
</dbReference>
<name>A0A0S4LK33_9BACT</name>
<evidence type="ECO:0000313" key="3">
    <source>
        <dbReference type="Proteomes" id="UP000198736"/>
    </source>
</evidence>
<dbReference type="GO" id="GO:0003677">
    <property type="term" value="F:DNA binding"/>
    <property type="evidence" value="ECO:0007669"/>
    <property type="project" value="InterPro"/>
</dbReference>
<dbReference type="Proteomes" id="UP000198736">
    <property type="component" value="Unassembled WGS sequence"/>
</dbReference>
<dbReference type="InterPro" id="IPR007159">
    <property type="entry name" value="SpoVT-AbrB_dom"/>
</dbReference>
<dbReference type="RefSeq" id="WP_090897790.1">
    <property type="nucleotide sequence ID" value="NZ_CZPZ01000014.1"/>
</dbReference>